<sequence>MLGHCHFGPGVHRACNESTSLTFLRLCKRASH</sequence>
<protein>
    <submittedName>
        <fullName evidence="1">Uncharacterized protein</fullName>
    </submittedName>
</protein>
<accession>A0A0E9QKS4</accession>
<dbReference type="EMBL" id="GBXM01091637">
    <property type="protein sequence ID" value="JAH16940.1"/>
    <property type="molecule type" value="Transcribed_RNA"/>
</dbReference>
<name>A0A0E9QKS4_ANGAN</name>
<reference evidence="1" key="1">
    <citation type="submission" date="2014-11" db="EMBL/GenBank/DDBJ databases">
        <authorList>
            <person name="Amaro Gonzalez C."/>
        </authorList>
    </citation>
    <scope>NUCLEOTIDE SEQUENCE</scope>
</reference>
<proteinExistence type="predicted"/>
<dbReference type="AlphaFoldDB" id="A0A0E9QKS4"/>
<organism evidence="1">
    <name type="scientific">Anguilla anguilla</name>
    <name type="common">European freshwater eel</name>
    <name type="synonym">Muraena anguilla</name>
    <dbReference type="NCBI Taxonomy" id="7936"/>
    <lineage>
        <taxon>Eukaryota</taxon>
        <taxon>Metazoa</taxon>
        <taxon>Chordata</taxon>
        <taxon>Craniata</taxon>
        <taxon>Vertebrata</taxon>
        <taxon>Euteleostomi</taxon>
        <taxon>Actinopterygii</taxon>
        <taxon>Neopterygii</taxon>
        <taxon>Teleostei</taxon>
        <taxon>Anguilliformes</taxon>
        <taxon>Anguillidae</taxon>
        <taxon>Anguilla</taxon>
    </lineage>
</organism>
<reference evidence="1" key="2">
    <citation type="journal article" date="2015" name="Fish Shellfish Immunol.">
        <title>Early steps in the European eel (Anguilla anguilla)-Vibrio vulnificus interaction in the gills: Role of the RtxA13 toxin.</title>
        <authorList>
            <person name="Callol A."/>
            <person name="Pajuelo D."/>
            <person name="Ebbesson L."/>
            <person name="Teles M."/>
            <person name="MacKenzie S."/>
            <person name="Amaro C."/>
        </authorList>
    </citation>
    <scope>NUCLEOTIDE SEQUENCE</scope>
</reference>
<evidence type="ECO:0000313" key="1">
    <source>
        <dbReference type="EMBL" id="JAH16940.1"/>
    </source>
</evidence>